<comment type="subcellular location">
    <subcellularLocation>
        <location evidence="1">Nucleus</location>
    </subcellularLocation>
</comment>
<dbReference type="InterPro" id="IPR036882">
    <property type="entry name" value="Alba-like_dom_sf"/>
</dbReference>
<dbReference type="GO" id="GO:0004526">
    <property type="term" value="F:ribonuclease P activity"/>
    <property type="evidence" value="ECO:0007669"/>
    <property type="project" value="TreeGrafter"/>
</dbReference>
<dbReference type="RefSeq" id="XP_033764760.1">
    <property type="nucleotide sequence ID" value="XM_033908869.1"/>
</dbReference>
<dbReference type="GO" id="GO:0000171">
    <property type="term" value="F:ribonuclease MRP activity"/>
    <property type="evidence" value="ECO:0007669"/>
    <property type="project" value="TreeGrafter"/>
</dbReference>
<organism evidence="4">
    <name type="scientific">Saccharomyces paradoxus</name>
    <name type="common">Yeast</name>
    <name type="synonym">Saccharomyces douglasii</name>
    <dbReference type="NCBI Taxonomy" id="27291"/>
    <lineage>
        <taxon>Eukaryota</taxon>
        <taxon>Fungi</taxon>
        <taxon>Dikarya</taxon>
        <taxon>Ascomycota</taxon>
        <taxon>Saccharomycotina</taxon>
        <taxon>Saccharomycetes</taxon>
        <taxon>Saccharomycetales</taxon>
        <taxon>Saccharomycetaceae</taxon>
        <taxon>Saccharomyces</taxon>
    </lineage>
</organism>
<dbReference type="GO" id="GO:0034965">
    <property type="term" value="P:intronic box C/D snoRNA processing"/>
    <property type="evidence" value="ECO:0007669"/>
    <property type="project" value="TreeGrafter"/>
</dbReference>
<dbReference type="InterPro" id="IPR020241">
    <property type="entry name" value="RNase_P/MRP_Pop7_fungi"/>
</dbReference>
<dbReference type="GO" id="GO:0006364">
    <property type="term" value="P:rRNA processing"/>
    <property type="evidence" value="ECO:0007669"/>
    <property type="project" value="TreeGrafter"/>
</dbReference>
<gene>
    <name evidence="4" type="primary">POP7</name>
    <name evidence="4" type="ORF">SPAR_B02670</name>
</gene>
<evidence type="ECO:0000256" key="2">
    <source>
        <dbReference type="ARBA" id="ARBA00022694"/>
    </source>
</evidence>
<accession>A0A8B8ULT7</accession>
<dbReference type="OrthoDB" id="5416589at2759"/>
<dbReference type="GO" id="GO:0000294">
    <property type="term" value="P:nuclear-transcribed mRNA catabolic process, RNase MRP-dependent"/>
    <property type="evidence" value="ECO:0007669"/>
    <property type="project" value="TreeGrafter"/>
</dbReference>
<reference evidence="4" key="2">
    <citation type="submission" date="2020-01" db="EMBL/GenBank/DDBJ databases">
        <title>Population-level Yeast Reference Genomes.</title>
        <authorList>
            <person name="Yue J.-X."/>
        </authorList>
    </citation>
    <scope>NUCLEOTIDE SEQUENCE</scope>
    <source>
        <strain evidence="4">CBS432</strain>
    </source>
</reference>
<reference evidence="4" key="3">
    <citation type="submission" date="2025-07" db="EMBL/GenBank/DDBJ databases">
        <authorList>
            <consortium name="NCBI Genome Project"/>
        </authorList>
    </citation>
    <scope>NUCLEOTIDE SEQUENCE</scope>
    <source>
        <strain evidence="4">CBS432</strain>
    </source>
</reference>
<evidence type="ECO:0000256" key="3">
    <source>
        <dbReference type="ARBA" id="ARBA00023242"/>
    </source>
</evidence>
<dbReference type="InterPro" id="IPR014612">
    <property type="entry name" value="Pop7/Rpp20"/>
</dbReference>
<dbReference type="GO" id="GO:0001682">
    <property type="term" value="P:tRNA 5'-leader removal"/>
    <property type="evidence" value="ECO:0007669"/>
    <property type="project" value="InterPro"/>
</dbReference>
<sequence>MALKENTKIYPTKRVRKHSSLKTLTHKQIHTTIFVKSTTPYVSALKRINKFLESVRRHGSSYVTVLGMGKAVEKTLALGCHFQDQKNKKIEVFTKTIEVIDEVITEEQADIEIKSDVEDDDKETRLKKRTLSGVEVRIYV</sequence>
<dbReference type="PANTHER" id="PTHR28256:SF1">
    <property type="entry name" value="RIBONUCLEASES P_MRP PROTEIN SUBUNIT POP7"/>
    <property type="match status" value="1"/>
</dbReference>
<dbReference type="AlphaFoldDB" id="A0A8B8ULT7"/>
<dbReference type="GeneID" id="54628951"/>
<keyword evidence="2" id="KW-0819">tRNA processing</keyword>
<dbReference type="PANTHER" id="PTHR28256">
    <property type="entry name" value="RIBONUCLEASES P/MRP PROTEIN SUBUNIT POP7"/>
    <property type="match status" value="1"/>
</dbReference>
<name>A0A8B8ULT7_SACPA</name>
<dbReference type="KEGG" id="spao:SPAR_B02670"/>
<evidence type="ECO:0000256" key="1">
    <source>
        <dbReference type="ARBA" id="ARBA00004123"/>
    </source>
</evidence>
<reference evidence="4" key="1">
    <citation type="journal article" date="2017" name="Nat. Genet.">
        <title>Contrasting evolutionary genome dynamics between domesticated and wild yeasts.</title>
        <authorList>
            <person name="Yue J.X."/>
            <person name="Li J."/>
            <person name="Aigrain L."/>
            <person name="Hallin J."/>
            <person name="Persson K."/>
            <person name="Oliver K."/>
            <person name="Bergstrom A."/>
            <person name="Coupland P."/>
            <person name="Warringer J."/>
            <person name="Lagomarsino M.C."/>
            <person name="Fischer G."/>
            <person name="Durbin R."/>
            <person name="Liti G."/>
        </authorList>
    </citation>
    <scope>NUCLEOTIDE SEQUENCE</scope>
    <source>
        <strain evidence="4">CBS432</strain>
    </source>
</reference>
<dbReference type="GO" id="GO:0003723">
    <property type="term" value="F:RNA binding"/>
    <property type="evidence" value="ECO:0007669"/>
    <property type="project" value="TreeGrafter"/>
</dbReference>
<dbReference type="GO" id="GO:0005655">
    <property type="term" value="C:nucleolar ribonuclease P complex"/>
    <property type="evidence" value="ECO:0007669"/>
    <property type="project" value="InterPro"/>
</dbReference>
<dbReference type="Gene3D" id="3.30.110.20">
    <property type="entry name" value="Alba-like domain"/>
    <property type="match status" value="1"/>
</dbReference>
<dbReference type="GO" id="GO:0000172">
    <property type="term" value="C:ribonuclease MRP complex"/>
    <property type="evidence" value="ECO:0007669"/>
    <property type="project" value="InterPro"/>
</dbReference>
<evidence type="ECO:0000313" key="4">
    <source>
        <dbReference type="RefSeq" id="XP_033764760.1"/>
    </source>
</evidence>
<protein>
    <submittedName>
        <fullName evidence="4">Ribonuclease P/MRP protein subunit POP7</fullName>
    </submittedName>
</protein>
<keyword evidence="3" id="KW-0539">Nucleus</keyword>
<reference evidence="4" key="4">
    <citation type="submission" date="2025-08" db="UniProtKB">
        <authorList>
            <consortium name="RefSeq"/>
        </authorList>
    </citation>
    <scope>IDENTIFICATION</scope>
    <source>
        <strain evidence="4">CBS432</strain>
    </source>
</reference>
<dbReference type="VEuPathDB" id="FungiDB:SPAR_B02670"/>
<proteinExistence type="predicted"/>
<dbReference type="Pfam" id="PF12328">
    <property type="entry name" value="Rpp20"/>
    <property type="match status" value="1"/>
</dbReference>